<dbReference type="Pfam" id="PF11123">
    <property type="entry name" value="DNA_Packaging_2"/>
    <property type="match status" value="1"/>
</dbReference>
<dbReference type="InterPro" id="IPR024345">
    <property type="entry name" value="DNA_matur_Phage_T7-like"/>
</dbReference>
<proteinExistence type="predicted"/>
<dbReference type="Proteomes" id="UP000827856">
    <property type="component" value="Segment"/>
</dbReference>
<keyword evidence="2" id="KW-1185">Reference proteome</keyword>
<reference evidence="1" key="1">
    <citation type="submission" date="2019-12" db="EMBL/GenBank/DDBJ databases">
        <title>S2B, a lysogenic bacteriophage that infects Caulobacter crescentus.</title>
        <authorList>
            <person name="Ely B."/>
            <person name="Berrios L."/>
            <person name="Thomas Q."/>
        </authorList>
    </citation>
    <scope>NUCLEOTIDE SEQUENCE</scope>
</reference>
<dbReference type="EMBL" id="MN857473">
    <property type="protein sequence ID" value="QOC54119.1"/>
    <property type="molecule type" value="Genomic_DNA"/>
</dbReference>
<organism evidence="1 2">
    <name type="scientific">Caulobacter phage S2B</name>
    <dbReference type="NCBI Taxonomy" id="2759120"/>
    <lineage>
        <taxon>Viruses</taxon>
        <taxon>Duplodnaviria</taxon>
        <taxon>Heunggongvirae</taxon>
        <taxon>Uroviricota</taxon>
        <taxon>Caudoviricetes</taxon>
        <taxon>Autographivirales</taxon>
        <taxon>Autographivirales incertae sedis</taxon>
        <taxon>Sumtervirus</taxon>
        <taxon>Sumtervirus S2B</taxon>
    </lineage>
</organism>
<evidence type="ECO:0000313" key="1">
    <source>
        <dbReference type="EMBL" id="QOC54119.1"/>
    </source>
</evidence>
<accession>A0AAE7MLA1</accession>
<gene>
    <name evidence="1" type="primary">S2B_gp005c</name>
</gene>
<name>A0AAE7MLA1_9CAUD</name>
<sequence>MTGRASESALDALHGLLAGVLKEELEAAIKASRSGGEPVNPQLLDKVMKFLAQNGVDTPQAAPRVDALAGTLQDLDLDKERMTRPRH</sequence>
<protein>
    <submittedName>
        <fullName evidence="1">Uncharacterized protein</fullName>
    </submittedName>
</protein>
<evidence type="ECO:0000313" key="2">
    <source>
        <dbReference type="Proteomes" id="UP000827856"/>
    </source>
</evidence>